<evidence type="ECO:0000313" key="2">
    <source>
        <dbReference type="Proteomes" id="UP000198703"/>
    </source>
</evidence>
<gene>
    <name evidence="1" type="ORF">SAMN05444370_10887</name>
</gene>
<evidence type="ECO:0000313" key="1">
    <source>
        <dbReference type="EMBL" id="SEA64960.1"/>
    </source>
</evidence>
<dbReference type="EMBL" id="FNQM01000008">
    <property type="protein sequence ID" value="SEA64960.1"/>
    <property type="molecule type" value="Genomic_DNA"/>
</dbReference>
<protein>
    <submittedName>
        <fullName evidence="1">Uncharacterized protein</fullName>
    </submittedName>
</protein>
<sequence>MLKTFRIEGGALRSRERDLDAFFADRFAVWAPELGPRGRLLLLCAYLQHLFLNDKRASDQLVVHAFDAVDGLAGPADPTAFRADLRPGVAVAFVGAGTPAPGAAEALAARVAAARSVCLSLGVSRAAARRNPTLGPALAAMAAGPRRPASVLLLAEGGAVAGCGPLRAPIALRAPIGDATTLSGYFAYD</sequence>
<reference evidence="1 2" key="1">
    <citation type="submission" date="2016-10" db="EMBL/GenBank/DDBJ databases">
        <authorList>
            <person name="de Groot N.N."/>
        </authorList>
    </citation>
    <scope>NUCLEOTIDE SEQUENCE [LARGE SCALE GENOMIC DNA]</scope>
    <source>
        <strain evidence="1 2">DSM 15345</strain>
    </source>
</reference>
<dbReference type="STRING" id="89524.SAMN05444370_10887"/>
<dbReference type="Proteomes" id="UP000198703">
    <property type="component" value="Unassembled WGS sequence"/>
</dbReference>
<organism evidence="1 2">
    <name type="scientific">Rubrimonas cliftonensis</name>
    <dbReference type="NCBI Taxonomy" id="89524"/>
    <lineage>
        <taxon>Bacteria</taxon>
        <taxon>Pseudomonadati</taxon>
        <taxon>Pseudomonadota</taxon>
        <taxon>Alphaproteobacteria</taxon>
        <taxon>Rhodobacterales</taxon>
        <taxon>Paracoccaceae</taxon>
        <taxon>Rubrimonas</taxon>
    </lineage>
</organism>
<name>A0A1H4CX95_9RHOB</name>
<proteinExistence type="predicted"/>
<accession>A0A1H4CX95</accession>
<dbReference type="AlphaFoldDB" id="A0A1H4CX95"/>
<keyword evidence="2" id="KW-1185">Reference proteome</keyword>